<dbReference type="AlphaFoldDB" id="A0A9N7YX20"/>
<sequence>MGSEGHLVVKLHITTTSSDSSGALSPLCLPAARPSQSRSTHKLLLLQPLDPQDTAQPPSTHTVLFTLTSTKITSHLLREEDISVTETHFISCESVMQHIQ</sequence>
<reference evidence="1" key="1">
    <citation type="submission" date="2020-03" db="EMBL/GenBank/DDBJ databases">
        <authorList>
            <person name="Weist P."/>
        </authorList>
    </citation>
    <scope>NUCLEOTIDE SEQUENCE</scope>
</reference>
<comment type="caution">
    <text evidence="1">The sequence shown here is derived from an EMBL/GenBank/DDBJ whole genome shotgun (WGS) entry which is preliminary data.</text>
</comment>
<evidence type="ECO:0000313" key="1">
    <source>
        <dbReference type="EMBL" id="CAB1447624.1"/>
    </source>
</evidence>
<dbReference type="Proteomes" id="UP001153269">
    <property type="component" value="Unassembled WGS sequence"/>
</dbReference>
<keyword evidence="2" id="KW-1185">Reference proteome</keyword>
<name>A0A9N7YX20_PLEPL</name>
<proteinExistence type="predicted"/>
<organism evidence="1 2">
    <name type="scientific">Pleuronectes platessa</name>
    <name type="common">European plaice</name>
    <dbReference type="NCBI Taxonomy" id="8262"/>
    <lineage>
        <taxon>Eukaryota</taxon>
        <taxon>Metazoa</taxon>
        <taxon>Chordata</taxon>
        <taxon>Craniata</taxon>
        <taxon>Vertebrata</taxon>
        <taxon>Euteleostomi</taxon>
        <taxon>Actinopterygii</taxon>
        <taxon>Neopterygii</taxon>
        <taxon>Teleostei</taxon>
        <taxon>Neoteleostei</taxon>
        <taxon>Acanthomorphata</taxon>
        <taxon>Carangaria</taxon>
        <taxon>Pleuronectiformes</taxon>
        <taxon>Pleuronectoidei</taxon>
        <taxon>Pleuronectidae</taxon>
        <taxon>Pleuronectes</taxon>
    </lineage>
</organism>
<protein>
    <submittedName>
        <fullName evidence="1">Uncharacterized protein</fullName>
    </submittedName>
</protein>
<accession>A0A9N7YX20</accession>
<gene>
    <name evidence="1" type="ORF">PLEPLA_LOCUS35303</name>
</gene>
<evidence type="ECO:0000313" key="2">
    <source>
        <dbReference type="Proteomes" id="UP001153269"/>
    </source>
</evidence>
<dbReference type="EMBL" id="CADEAL010003954">
    <property type="protein sequence ID" value="CAB1447624.1"/>
    <property type="molecule type" value="Genomic_DNA"/>
</dbReference>